<comment type="similarity">
    <text evidence="2">Belongs to the Rab3-GAP catalytic subunit family.</text>
</comment>
<evidence type="ECO:0000313" key="8">
    <source>
        <dbReference type="EMBL" id="KAK7194571.1"/>
    </source>
</evidence>
<gene>
    <name evidence="8" type="ORF">NESM_000374900</name>
</gene>
<feature type="region of interest" description="Disordered" evidence="6">
    <location>
        <begin position="69"/>
        <end position="94"/>
    </location>
</feature>
<dbReference type="EMBL" id="JAECZO010000038">
    <property type="protein sequence ID" value="KAK7194571.1"/>
    <property type="molecule type" value="Genomic_DNA"/>
</dbReference>
<sequence>MASPQVCGASPPPPDEEAEEIPLLIRDFGCANSFEVHVKAIEQYVTSLVDHEPLLRSLLVPAPPIDVEAGRLGGGGGGSSSSATTATPPANQPWPLLSAPVDIATDTDTDTDHSAHHVDAAAKVFGTTIALYAPSTQHSAGDADAGATEAAAAPATLDPDTSVVVEVHVHDAAHPITQQFCTPLFFLIKKVAVNASYRDSETTYLLSLLSTAVRQALLQQQWRGRSTGAVLRMRPSSAGGAPGGTAAAATTLMLPSPFVYPDGCAPCFAPAGDSYKQTFVGLAPPLPACAVLPPPPSTSPSITTAEWTLLHQRVFTTRFLADAFGRAPENCQTLGDYIDLFQLHVGQHSRIRSDDFDGICVSLWKEYELPLPWRFHPCGPVPASAAAASPPSLTWETVLRRENDYTRLLCGVNTHDFGTTAAPLKHVRFHFRWNQLQDVEAHEVAGRASHLDPFEYALAHSSASAAAQAARRKCSITAQAVPRDSATIEHGVSARLSEVLTRGYLDTIAEATAGSASVALSDSNEDNDTGADDGDGGGKAGDERGGGPGGSGGSSSSTHARVRAMATSIVEWAGATVTLQESLLARFAALAVSSDEDDDGGGSGSGGGAAKGAGAGASGKRGEAVVARHLRSLWGEWEAHQQGCSGAVTTSEPGRRAGAAAAREKDIRRSYFPDSFFARFSYVCVTEVVEPADVQALWRRCLEALRRMLLDPAAGQEQRSWQRLLDCLALPPASPPVDLEKPLLTQKLQLLRYAVEALLRRPQPATAAASPADETATSQLGSASSQPPQQPVRRLITDGAVLCAPPPLPQPPITADVVLQRAMELNTRGAAAVECASLARLRSDALYNDMCLFLYANKAHEGRVVRFPDFIQWHSPRDFILPADAAAPGVTRGDDDYLSERMQRRPTTPQQQQQQHQPTGEEHVWWALWSRATPRSRDDIVEGLFQPLEQAVEVLDWLAAMPAAELLLEVNNASLANALHRLLCHRCVLGDDSADAPGDGSGPRGVRAAAAPTSSIPRTRCIVALHRYLTAKCTALTKDVEAASALFLGHRTDGATSQQAALGSQAMLAEMLRSLIAGALDQLGEMEVSVCTAVAVQYLLGFTTDPETAHAIEQLSSPAPLSQQLQHPASLQTRAVTVSMATWSTAFAKQFVRADTREVQASAVRLTCMAERPLDTCGCFQQLVVQQDASHSLRLALALTKEVM</sequence>
<feature type="region of interest" description="Disordered" evidence="6">
    <location>
        <begin position="764"/>
        <end position="791"/>
    </location>
</feature>
<dbReference type="PANTHER" id="PTHR21422:SF9">
    <property type="entry name" value="RAB3 GTPASE-ACTIVATING PROTEIN CATALYTIC SUBUNIT"/>
    <property type="match status" value="1"/>
</dbReference>
<evidence type="ECO:0000256" key="5">
    <source>
        <dbReference type="ARBA" id="ARBA00022490"/>
    </source>
</evidence>
<dbReference type="InterPro" id="IPR045700">
    <property type="entry name" value="Rab3GAP1"/>
</dbReference>
<dbReference type="Pfam" id="PF13890">
    <property type="entry name" value="Rab3-GTPase_cat"/>
    <property type="match status" value="1"/>
</dbReference>
<dbReference type="GO" id="GO:0005737">
    <property type="term" value="C:cytoplasm"/>
    <property type="evidence" value="ECO:0007669"/>
    <property type="project" value="UniProtKB-SubCell"/>
</dbReference>
<keyword evidence="5" id="KW-0963">Cytoplasm</keyword>
<organism evidence="8 9">
    <name type="scientific">Novymonas esmeraldas</name>
    <dbReference type="NCBI Taxonomy" id="1808958"/>
    <lineage>
        <taxon>Eukaryota</taxon>
        <taxon>Discoba</taxon>
        <taxon>Euglenozoa</taxon>
        <taxon>Kinetoplastea</taxon>
        <taxon>Metakinetoplastina</taxon>
        <taxon>Trypanosomatida</taxon>
        <taxon>Trypanosomatidae</taxon>
        <taxon>Novymonas</taxon>
    </lineage>
</organism>
<dbReference type="Proteomes" id="UP001430356">
    <property type="component" value="Unassembled WGS sequence"/>
</dbReference>
<evidence type="ECO:0000256" key="3">
    <source>
        <dbReference type="ARBA" id="ARBA00015817"/>
    </source>
</evidence>
<dbReference type="PANTHER" id="PTHR21422">
    <property type="entry name" value="RAB3 GTPASE-ACTIVATING PROTEIN CATALYTIC SUBUNIT"/>
    <property type="match status" value="1"/>
</dbReference>
<reference evidence="8 9" key="1">
    <citation type="journal article" date="2021" name="MBio">
        <title>A New Model Trypanosomatid, Novymonas esmeraldas: Genomic Perception of Its 'Candidatus Pandoraea novymonadis' Endosymbiont.</title>
        <authorList>
            <person name="Zakharova A."/>
            <person name="Saura A."/>
            <person name="Butenko A."/>
            <person name="Podesvova L."/>
            <person name="Warmusova S."/>
            <person name="Kostygov A.Y."/>
            <person name="Nenarokova A."/>
            <person name="Lukes J."/>
            <person name="Opperdoes F.R."/>
            <person name="Yurchenko V."/>
        </authorList>
    </citation>
    <scope>NUCLEOTIDE SEQUENCE [LARGE SCALE GENOMIC DNA]</scope>
    <source>
        <strain evidence="8 9">E262AT.01</strain>
    </source>
</reference>
<evidence type="ECO:0000313" key="9">
    <source>
        <dbReference type="Proteomes" id="UP001430356"/>
    </source>
</evidence>
<feature type="domain" description="Rab3GAP catalytic subunit conserved" evidence="7">
    <location>
        <begin position="791"/>
        <end position="958"/>
    </location>
</feature>
<protein>
    <recommendedName>
        <fullName evidence="3">Rab3 GTPase-activating protein catalytic subunit</fullName>
    </recommendedName>
</protein>
<feature type="compositionally biased region" description="Acidic residues" evidence="6">
    <location>
        <begin position="523"/>
        <end position="535"/>
    </location>
</feature>
<dbReference type="AlphaFoldDB" id="A0AAW0ELQ2"/>
<feature type="compositionally biased region" description="Low complexity" evidence="6">
    <location>
        <begin position="764"/>
        <end position="777"/>
    </location>
</feature>
<dbReference type="InterPro" id="IPR026147">
    <property type="entry name" value="Rab3GAP1_conserved"/>
</dbReference>
<feature type="compositionally biased region" description="Polar residues" evidence="6">
    <location>
        <begin position="778"/>
        <end position="787"/>
    </location>
</feature>
<keyword evidence="9" id="KW-1185">Reference proteome</keyword>
<evidence type="ECO:0000259" key="7">
    <source>
        <dbReference type="Pfam" id="PF13890"/>
    </source>
</evidence>
<dbReference type="GO" id="GO:0005096">
    <property type="term" value="F:GTPase activator activity"/>
    <property type="evidence" value="ECO:0007669"/>
    <property type="project" value="UniProtKB-KW"/>
</dbReference>
<evidence type="ECO:0000256" key="6">
    <source>
        <dbReference type="SAM" id="MobiDB-lite"/>
    </source>
</evidence>
<accession>A0AAW0ELQ2</accession>
<comment type="subcellular location">
    <subcellularLocation>
        <location evidence="1">Cytoplasm</location>
    </subcellularLocation>
</comment>
<comment type="caution">
    <text evidence="8">The sequence shown here is derived from an EMBL/GenBank/DDBJ whole genome shotgun (WGS) entry which is preliminary data.</text>
</comment>
<feature type="region of interest" description="Disordered" evidence="6">
    <location>
        <begin position="516"/>
        <end position="560"/>
    </location>
</feature>
<feature type="compositionally biased region" description="Gly residues" evidence="6">
    <location>
        <begin position="601"/>
        <end position="618"/>
    </location>
</feature>
<feature type="region of interest" description="Disordered" evidence="6">
    <location>
        <begin position="594"/>
        <end position="618"/>
    </location>
</feature>
<keyword evidence="4" id="KW-0343">GTPase activation</keyword>
<evidence type="ECO:0000256" key="2">
    <source>
        <dbReference type="ARBA" id="ARBA00008856"/>
    </source>
</evidence>
<evidence type="ECO:0000256" key="4">
    <source>
        <dbReference type="ARBA" id="ARBA00022468"/>
    </source>
</evidence>
<name>A0AAW0ELQ2_9TRYP</name>
<proteinExistence type="inferred from homology"/>
<evidence type="ECO:0000256" key="1">
    <source>
        <dbReference type="ARBA" id="ARBA00004496"/>
    </source>
</evidence>